<evidence type="ECO:0000313" key="2">
    <source>
        <dbReference type="EMBL" id="KAK2814629.1"/>
    </source>
</evidence>
<organism evidence="2 3">
    <name type="scientific">Channa striata</name>
    <name type="common">Snakehead murrel</name>
    <name type="synonym">Ophicephalus striatus</name>
    <dbReference type="NCBI Taxonomy" id="64152"/>
    <lineage>
        <taxon>Eukaryota</taxon>
        <taxon>Metazoa</taxon>
        <taxon>Chordata</taxon>
        <taxon>Craniata</taxon>
        <taxon>Vertebrata</taxon>
        <taxon>Euteleostomi</taxon>
        <taxon>Actinopterygii</taxon>
        <taxon>Neopterygii</taxon>
        <taxon>Teleostei</taxon>
        <taxon>Neoteleostei</taxon>
        <taxon>Acanthomorphata</taxon>
        <taxon>Anabantaria</taxon>
        <taxon>Anabantiformes</taxon>
        <taxon>Channoidei</taxon>
        <taxon>Channidae</taxon>
        <taxon>Channa</taxon>
    </lineage>
</organism>
<feature type="region of interest" description="Disordered" evidence="1">
    <location>
        <begin position="1"/>
        <end position="26"/>
    </location>
</feature>
<protein>
    <submittedName>
        <fullName evidence="2">Uncharacterized protein</fullName>
    </submittedName>
</protein>
<name>A0AA88IIX5_CHASR</name>
<feature type="region of interest" description="Disordered" evidence="1">
    <location>
        <begin position="172"/>
        <end position="212"/>
    </location>
</feature>
<evidence type="ECO:0000313" key="3">
    <source>
        <dbReference type="Proteomes" id="UP001187415"/>
    </source>
</evidence>
<feature type="compositionally biased region" description="Acidic residues" evidence="1">
    <location>
        <begin position="101"/>
        <end position="112"/>
    </location>
</feature>
<proteinExistence type="predicted"/>
<feature type="region of interest" description="Disordered" evidence="1">
    <location>
        <begin position="94"/>
        <end position="126"/>
    </location>
</feature>
<sequence length="212" mass="23485">MDAQLTARAPKANRSKAKDDKPPGFSTDIVEECLRKYATPADREKLKDLKPFMFAALPESVLRAMQLSERLIQAHSETTKTLSRWLVNYSAARGASGSGGGDDDDDDDDDDALPSKRSKSPDTPDRTGVLAKSCFALLGVQAGATCCPRLSRTERREVELKRAIPVRHLPCETSLPRERNEQGRVQDRGTSSKTVGARRDPAERRHKQTLRL</sequence>
<dbReference type="EMBL" id="JAUPFM010000031">
    <property type="protein sequence ID" value="KAK2814629.1"/>
    <property type="molecule type" value="Genomic_DNA"/>
</dbReference>
<reference evidence="2" key="1">
    <citation type="submission" date="2023-07" db="EMBL/GenBank/DDBJ databases">
        <title>Chromosome-level Genome Assembly of Striped Snakehead (Channa striata).</title>
        <authorList>
            <person name="Liu H."/>
        </authorList>
    </citation>
    <scope>NUCLEOTIDE SEQUENCE</scope>
    <source>
        <strain evidence="2">Gz</strain>
        <tissue evidence="2">Muscle</tissue>
    </source>
</reference>
<accession>A0AA88IIX5</accession>
<feature type="compositionally biased region" description="Basic and acidic residues" evidence="1">
    <location>
        <begin position="175"/>
        <end position="187"/>
    </location>
</feature>
<keyword evidence="3" id="KW-1185">Reference proteome</keyword>
<dbReference type="Proteomes" id="UP001187415">
    <property type="component" value="Unassembled WGS sequence"/>
</dbReference>
<comment type="caution">
    <text evidence="2">The sequence shown here is derived from an EMBL/GenBank/DDBJ whole genome shotgun (WGS) entry which is preliminary data.</text>
</comment>
<gene>
    <name evidence="2" type="ORF">Q5P01_001009</name>
</gene>
<evidence type="ECO:0000256" key="1">
    <source>
        <dbReference type="SAM" id="MobiDB-lite"/>
    </source>
</evidence>
<dbReference type="AlphaFoldDB" id="A0AA88IIX5"/>